<dbReference type="Proteomes" id="UP000197092">
    <property type="component" value="Plasmid unnamed"/>
</dbReference>
<reference evidence="4" key="1">
    <citation type="submission" date="2016-12" db="EMBL/GenBank/DDBJ databases">
        <title>Comparative genomic analysis reveals the diversity, evolution, and environmental adaptation strategies of the genus Vibrio.</title>
        <authorList>
            <person name="Lin H."/>
            <person name="Wang X."/>
            <person name="Zhang X.-H."/>
        </authorList>
    </citation>
    <scope>NUCLEOTIDE SEQUENCE [LARGE SCALE GENOMIC DNA]</scope>
    <source>
        <strain evidence="4">QT6D1</strain>
        <plasmid evidence="4">unnamed</plasmid>
    </source>
</reference>
<feature type="compositionally biased region" description="Polar residues" evidence="1">
    <location>
        <begin position="54"/>
        <end position="69"/>
    </location>
</feature>
<evidence type="ECO:0000256" key="2">
    <source>
        <dbReference type="SAM" id="SignalP"/>
    </source>
</evidence>
<dbReference type="RefSeq" id="WP_038231324.1">
    <property type="nucleotide sequence ID" value="NZ_CP018310.1"/>
</dbReference>
<protein>
    <recommendedName>
        <fullName evidence="5">Type-F conjugative transfer system pilin assembly protein TraF</fullName>
    </recommendedName>
</protein>
<accession>A0AAN1KRC3</accession>
<evidence type="ECO:0000313" key="3">
    <source>
        <dbReference type="EMBL" id="ASI93420.1"/>
    </source>
</evidence>
<evidence type="ECO:0008006" key="5">
    <source>
        <dbReference type="Google" id="ProtNLM"/>
    </source>
</evidence>
<dbReference type="Pfam" id="PF13728">
    <property type="entry name" value="TraF"/>
    <property type="match status" value="1"/>
</dbReference>
<feature type="signal peptide" evidence="2">
    <location>
        <begin position="1"/>
        <end position="31"/>
    </location>
</feature>
<evidence type="ECO:0000313" key="4">
    <source>
        <dbReference type="Proteomes" id="UP000197092"/>
    </source>
</evidence>
<feature type="chain" id="PRO_5042847054" description="Type-F conjugative transfer system pilin assembly protein TraF" evidence="2">
    <location>
        <begin position="32"/>
        <end position="270"/>
    </location>
</feature>
<dbReference type="AlphaFoldDB" id="A0AAN1KRC3"/>
<dbReference type="EMBL" id="CP018310">
    <property type="protein sequence ID" value="ASI93420.1"/>
    <property type="molecule type" value="Genomic_DNA"/>
</dbReference>
<dbReference type="InterPro" id="IPR039555">
    <property type="entry name" value="TraF/TrbB"/>
</dbReference>
<name>A0AAN1KRC3_9VIBR</name>
<keyword evidence="3" id="KW-0614">Plasmid</keyword>
<organism evidence="3 4">
    <name type="scientific">Vibrio mediterranei</name>
    <dbReference type="NCBI Taxonomy" id="689"/>
    <lineage>
        <taxon>Bacteria</taxon>
        <taxon>Pseudomonadati</taxon>
        <taxon>Pseudomonadota</taxon>
        <taxon>Gammaproteobacteria</taxon>
        <taxon>Vibrionales</taxon>
        <taxon>Vibrionaceae</taxon>
        <taxon>Vibrio</taxon>
    </lineage>
</organism>
<dbReference type="KEGG" id="vsh:BSZ05_26585"/>
<proteinExistence type="predicted"/>
<sequence length="270" mass="29966">MNTRCLSQANSPSLPFIACALLLTLSLPVWAHTGKGWQWYDDPTPTVTEPDTPKVNTVHTPIPQQSQPPSDEALSYSEQLKAWQAEFQEAKAAAVMAPSPEHLYRLQSLIEASWDKTHQLADAWQQTLLLHPELDYNATHPTGERAKRAFFEQKDQQVEATLAKLAREGAGLFLVFQSGDVYLHEFASQIRQFAEGEHLSLLGVSLDGSPLPELSEVKANQGKLHVAVTPAVILVNPHTHTQVAVSYGINSIDTIKRHIHFIENGYHDSP</sequence>
<geneLocation type="plasmid" evidence="3 4">
    <name>unnamed</name>
</geneLocation>
<keyword evidence="2" id="KW-0732">Signal</keyword>
<feature type="region of interest" description="Disordered" evidence="1">
    <location>
        <begin position="43"/>
        <end position="71"/>
    </location>
</feature>
<gene>
    <name evidence="3" type="ORF">BSZ05_26585</name>
</gene>
<evidence type="ECO:0000256" key="1">
    <source>
        <dbReference type="SAM" id="MobiDB-lite"/>
    </source>
</evidence>